<reference evidence="1 2" key="1">
    <citation type="submission" date="2024-04" db="EMBL/GenBank/DDBJ databases">
        <authorList>
            <person name="Fracassetti M."/>
        </authorList>
    </citation>
    <scope>NUCLEOTIDE SEQUENCE [LARGE SCALE GENOMIC DNA]</scope>
</reference>
<evidence type="ECO:0000313" key="1">
    <source>
        <dbReference type="EMBL" id="CAL1370564.1"/>
    </source>
</evidence>
<dbReference type="EMBL" id="OZ034815">
    <property type="protein sequence ID" value="CAL1370564.1"/>
    <property type="molecule type" value="Genomic_DNA"/>
</dbReference>
<protein>
    <submittedName>
        <fullName evidence="1">Uncharacterized protein</fullName>
    </submittedName>
</protein>
<organism evidence="1 2">
    <name type="scientific">Linum trigynum</name>
    <dbReference type="NCBI Taxonomy" id="586398"/>
    <lineage>
        <taxon>Eukaryota</taxon>
        <taxon>Viridiplantae</taxon>
        <taxon>Streptophyta</taxon>
        <taxon>Embryophyta</taxon>
        <taxon>Tracheophyta</taxon>
        <taxon>Spermatophyta</taxon>
        <taxon>Magnoliopsida</taxon>
        <taxon>eudicotyledons</taxon>
        <taxon>Gunneridae</taxon>
        <taxon>Pentapetalae</taxon>
        <taxon>rosids</taxon>
        <taxon>fabids</taxon>
        <taxon>Malpighiales</taxon>
        <taxon>Linaceae</taxon>
        <taxon>Linum</taxon>
    </lineage>
</organism>
<sequence>MGFPRFVEGEEDATGETYALYHERCYLKQAGPLSDEVVWEGDCVPIIGCLSTTTATCLSKQDHFGVQVGEGVYGVIAWPLSDASLLRQLPAGSRP</sequence>
<dbReference type="Proteomes" id="UP001497516">
    <property type="component" value="Chromosome 2"/>
</dbReference>
<dbReference type="AlphaFoldDB" id="A0AAV2DBI0"/>
<evidence type="ECO:0000313" key="2">
    <source>
        <dbReference type="Proteomes" id="UP001497516"/>
    </source>
</evidence>
<keyword evidence="2" id="KW-1185">Reference proteome</keyword>
<proteinExistence type="predicted"/>
<accession>A0AAV2DBI0</accession>
<gene>
    <name evidence="1" type="ORF">LTRI10_LOCUS12681</name>
</gene>
<name>A0AAV2DBI0_9ROSI</name>